<comment type="subcellular location">
    <subcellularLocation>
        <location evidence="5">Cytoplasm</location>
    </subcellularLocation>
</comment>
<reference evidence="9" key="2">
    <citation type="submission" date="2019-10" db="EMBL/GenBank/DDBJ databases">
        <authorList>
            <consortium name="NCBI Genome Project"/>
        </authorList>
    </citation>
    <scope>NUCLEOTIDE SEQUENCE</scope>
    <source>
        <strain evidence="9">NI907</strain>
    </source>
</reference>
<dbReference type="InterPro" id="IPR036511">
    <property type="entry name" value="TGT-like_sf"/>
</dbReference>
<comment type="function">
    <text evidence="5">Non-catalytic subunit of the queuine tRNA-ribosyltransferase (TGT) that catalyzes the base-exchange of a guanine (G) residue with queuine (Q) at position 34 (anticodon wobble position) in tRNAs with GU(N) anticodons (tRNA-Asp, -Asn, -His and -Tyr), resulting in the hypermodified nucleoside queuosine (7-(((4,5-cis-dihydroxy-2-cyclopenten-1-yl)amino)methyl)-7-deazaguanosine).</text>
</comment>
<dbReference type="AlphaFoldDB" id="A0A6P8BIM1"/>
<comment type="similarity">
    <text evidence="5">Belongs to the queuine tRNA-ribosyltransferase family. QTRT2 subfamily.</text>
</comment>
<comment type="subunit">
    <text evidence="5">Heterodimer of a catalytic subunit and an accessory subunit.</text>
</comment>
<name>A0A6P8BIM1_PYRGI</name>
<dbReference type="Proteomes" id="UP000515153">
    <property type="component" value="Unplaced"/>
</dbReference>
<dbReference type="GO" id="GO:0005737">
    <property type="term" value="C:cytoplasm"/>
    <property type="evidence" value="ECO:0007669"/>
    <property type="project" value="UniProtKB-SubCell"/>
</dbReference>
<dbReference type="InterPro" id="IPR050852">
    <property type="entry name" value="Queuine_tRNA-ribosyltrfase"/>
</dbReference>
<keyword evidence="8" id="KW-1185">Reference proteome</keyword>
<feature type="region of interest" description="Disordered" evidence="6">
    <location>
        <begin position="320"/>
        <end position="357"/>
    </location>
</feature>
<evidence type="ECO:0000256" key="4">
    <source>
        <dbReference type="ARBA" id="ARBA00022833"/>
    </source>
</evidence>
<evidence type="ECO:0000313" key="8">
    <source>
        <dbReference type="Proteomes" id="UP000515153"/>
    </source>
</evidence>
<dbReference type="HAMAP" id="MF_03043">
    <property type="entry name" value="QTRT2"/>
    <property type="match status" value="1"/>
</dbReference>
<feature type="binding site" evidence="5">
    <location>
        <position position="369"/>
    </location>
    <ligand>
        <name>Zn(2+)</name>
        <dbReference type="ChEBI" id="CHEBI:29105"/>
    </ligand>
</feature>
<dbReference type="InterPro" id="IPR028592">
    <property type="entry name" value="QTRTD1"/>
</dbReference>
<feature type="binding site" evidence="5">
    <location>
        <position position="395"/>
    </location>
    <ligand>
        <name>Zn(2+)</name>
        <dbReference type="ChEBI" id="CHEBI:29105"/>
    </ligand>
</feature>
<dbReference type="RefSeq" id="XP_030986894.1">
    <property type="nucleotide sequence ID" value="XM_031122457.1"/>
</dbReference>
<evidence type="ECO:0000259" key="7">
    <source>
        <dbReference type="Pfam" id="PF01702"/>
    </source>
</evidence>
<evidence type="ECO:0000256" key="1">
    <source>
        <dbReference type="ARBA" id="ARBA00022490"/>
    </source>
</evidence>
<evidence type="ECO:0000256" key="5">
    <source>
        <dbReference type="HAMAP-Rule" id="MF_03043"/>
    </source>
</evidence>
<keyword evidence="1 5" id="KW-0963">Cytoplasm</keyword>
<evidence type="ECO:0000256" key="6">
    <source>
        <dbReference type="SAM" id="MobiDB-lite"/>
    </source>
</evidence>
<feature type="compositionally biased region" description="Pro residues" evidence="6">
    <location>
        <begin position="328"/>
        <end position="340"/>
    </location>
</feature>
<feature type="region of interest" description="Disordered" evidence="6">
    <location>
        <begin position="431"/>
        <end position="472"/>
    </location>
</feature>
<dbReference type="GO" id="GO:0006400">
    <property type="term" value="P:tRNA modification"/>
    <property type="evidence" value="ECO:0007669"/>
    <property type="project" value="InterPro"/>
</dbReference>
<protein>
    <recommendedName>
        <fullName evidence="5">Queuine tRNA-ribosyltransferase accessory subunit 2</fullName>
    </recommendedName>
    <alternativeName>
        <fullName evidence="5">Queuine tRNA-ribosyltransferase domain-containing protein 1</fullName>
    </alternativeName>
</protein>
<dbReference type="GeneID" id="41957369"/>
<dbReference type="PANTHER" id="PTHR46064">
    <property type="entry name" value="QUEUINE TRNA-RIBOSYLTRANSFERASE ACCESSORY SUBUNIT 2"/>
    <property type="match status" value="1"/>
</dbReference>
<gene>
    <name evidence="9" type="ORF">PgNI_02390</name>
</gene>
<dbReference type="SUPFAM" id="SSF51713">
    <property type="entry name" value="tRNA-guanine transglycosylase"/>
    <property type="match status" value="1"/>
</dbReference>
<accession>A0A6P8BIM1</accession>
<dbReference type="InterPro" id="IPR002616">
    <property type="entry name" value="tRNA_ribo_trans-like"/>
</dbReference>
<feature type="binding site" evidence="5">
    <location>
        <position position="364"/>
    </location>
    <ligand>
        <name>Zn(2+)</name>
        <dbReference type="ChEBI" id="CHEBI:29105"/>
    </ligand>
</feature>
<comment type="cofactor">
    <cofactor evidence="5">
        <name>Zn(2+)</name>
        <dbReference type="ChEBI" id="CHEBI:29105"/>
    </cofactor>
    <text evidence="5">Binds 1 zinc ion per subunit.</text>
</comment>
<organism evidence="8 9">
    <name type="scientific">Pyricularia grisea</name>
    <name type="common">Crabgrass-specific blast fungus</name>
    <name type="synonym">Magnaporthe grisea</name>
    <dbReference type="NCBI Taxonomy" id="148305"/>
    <lineage>
        <taxon>Eukaryota</taxon>
        <taxon>Fungi</taxon>
        <taxon>Dikarya</taxon>
        <taxon>Ascomycota</taxon>
        <taxon>Pezizomycotina</taxon>
        <taxon>Sordariomycetes</taxon>
        <taxon>Sordariomycetidae</taxon>
        <taxon>Magnaporthales</taxon>
        <taxon>Pyriculariaceae</taxon>
        <taxon>Pyricularia</taxon>
    </lineage>
</organism>
<dbReference type="Gene3D" id="3.20.20.105">
    <property type="entry name" value="Queuine tRNA-ribosyltransferase-like"/>
    <property type="match status" value="1"/>
</dbReference>
<feature type="domain" description="tRNA-guanine(15) transglycosylase-like" evidence="7">
    <location>
        <begin position="30"/>
        <end position="428"/>
    </location>
</feature>
<sequence>MENSETGKTPDPDPAMELFTLLRASTPGTGARLGRLSLPGRNPVETPNFFSGTSRGVVPHVTPDNLCRHPDLVRGAYMAFEDFIERNQKDPTRIAPLLQTAGKMKTARPPLHAFTALPDPIPTVLGARRMPPVACSLGNMADAVSVFTSTGVQTLTTAQYADAIVNLRPDIVVPMADLTFTTGTPSSKRAVRMADRTEDWMIKLRKQLDGGAKSSKTAIFAPTLPIPHPIQWEYLRCLNEDMAGFIKGLAVYDVDILPDLAGYEKLNQLPRLSLDLPNTPHQILRQISLGVDVILLPFINAYSEAGVAFTFTLSTSSTSQNSSSSSSLPPPPPPPNPPTTLLPLGVDLSSPEHNTSLSPLSDGCTCPACATHHRAYVHHLLSAREMLAWTLLQVHNHHVVASLFASARASLAAGTLEADADRFAAAYEPDLPVGGGERPRARGYNYGKGRDSGDAPPPKLNRPAWGKLGEANGVDPAATVAAVPAPMDLP</sequence>
<dbReference type="KEGG" id="pgri:PgNI_02390"/>
<keyword evidence="2 5" id="KW-0819">tRNA processing</keyword>
<dbReference type="OrthoDB" id="27601at2759"/>
<evidence type="ECO:0000256" key="2">
    <source>
        <dbReference type="ARBA" id="ARBA00022694"/>
    </source>
</evidence>
<proteinExistence type="inferred from homology"/>
<dbReference type="PANTHER" id="PTHR46064:SF1">
    <property type="entry name" value="QUEUINE TRNA-RIBOSYLTRANSFERASE ACCESSORY SUBUNIT 2"/>
    <property type="match status" value="1"/>
</dbReference>
<evidence type="ECO:0000256" key="3">
    <source>
        <dbReference type="ARBA" id="ARBA00022723"/>
    </source>
</evidence>
<dbReference type="GO" id="GO:0008479">
    <property type="term" value="F:tRNA-guanosine(34) queuine transglycosylase activity"/>
    <property type="evidence" value="ECO:0007669"/>
    <property type="project" value="UniProtKB-UniRule"/>
</dbReference>
<dbReference type="GO" id="GO:0046872">
    <property type="term" value="F:metal ion binding"/>
    <property type="evidence" value="ECO:0007669"/>
    <property type="project" value="UniProtKB-KW"/>
</dbReference>
<keyword evidence="4 5" id="KW-0862">Zinc</keyword>
<dbReference type="Pfam" id="PF01702">
    <property type="entry name" value="TGT"/>
    <property type="match status" value="1"/>
</dbReference>
<keyword evidence="3 5" id="KW-0479">Metal-binding</keyword>
<reference evidence="9" key="3">
    <citation type="submission" date="2025-08" db="UniProtKB">
        <authorList>
            <consortium name="RefSeq"/>
        </authorList>
    </citation>
    <scope>IDENTIFICATION</scope>
    <source>
        <strain evidence="9">NI907</strain>
    </source>
</reference>
<reference evidence="9" key="1">
    <citation type="journal article" date="2019" name="Mol. Biol. Evol.">
        <title>Blast fungal genomes show frequent chromosomal changes, gene gains and losses, and effector gene turnover.</title>
        <authorList>
            <person name="Gomez Luciano L.B."/>
            <person name="Jason Tsai I."/>
            <person name="Chuma I."/>
            <person name="Tosa Y."/>
            <person name="Chen Y.H."/>
            <person name="Li J.Y."/>
            <person name="Li M.Y."/>
            <person name="Jade Lu M.Y."/>
            <person name="Nakayashiki H."/>
            <person name="Li W.H."/>
        </authorList>
    </citation>
    <scope>NUCLEOTIDE SEQUENCE</scope>
    <source>
        <strain evidence="9">NI907</strain>
    </source>
</reference>
<feature type="binding site" evidence="5">
    <location>
        <position position="366"/>
    </location>
    <ligand>
        <name>Zn(2+)</name>
        <dbReference type="ChEBI" id="CHEBI:29105"/>
    </ligand>
</feature>
<evidence type="ECO:0000313" key="9">
    <source>
        <dbReference type="RefSeq" id="XP_030986894.1"/>
    </source>
</evidence>